<protein>
    <submittedName>
        <fullName evidence="2">Class I SAM-dependent methyltransferase</fullName>
        <ecNumber evidence="2">2.1.-.-</ecNumber>
    </submittedName>
</protein>
<dbReference type="RefSeq" id="WP_386411079.1">
    <property type="nucleotide sequence ID" value="NZ_JBHTJH010000025.1"/>
</dbReference>
<reference evidence="3" key="1">
    <citation type="journal article" date="2019" name="Int. J. Syst. Evol. Microbiol.">
        <title>The Global Catalogue of Microorganisms (GCM) 10K type strain sequencing project: providing services to taxonomists for standard genome sequencing and annotation.</title>
        <authorList>
            <consortium name="The Broad Institute Genomics Platform"/>
            <consortium name="The Broad Institute Genome Sequencing Center for Infectious Disease"/>
            <person name="Wu L."/>
            <person name="Ma J."/>
        </authorList>
    </citation>
    <scope>NUCLEOTIDE SEQUENCE [LARGE SCALE GENOMIC DNA]</scope>
    <source>
        <strain evidence="3">CCUG 62952</strain>
    </source>
</reference>
<gene>
    <name evidence="2" type="ORF">ACFQ1M_17890</name>
</gene>
<keyword evidence="3" id="KW-1185">Reference proteome</keyword>
<evidence type="ECO:0000259" key="1">
    <source>
        <dbReference type="Pfam" id="PF08242"/>
    </source>
</evidence>
<dbReference type="Pfam" id="PF08242">
    <property type="entry name" value="Methyltransf_12"/>
    <property type="match status" value="1"/>
</dbReference>
<dbReference type="GO" id="GO:0008168">
    <property type="term" value="F:methyltransferase activity"/>
    <property type="evidence" value="ECO:0007669"/>
    <property type="project" value="UniProtKB-KW"/>
</dbReference>
<evidence type="ECO:0000313" key="2">
    <source>
        <dbReference type="EMBL" id="MFD0864091.1"/>
    </source>
</evidence>
<dbReference type="InterPro" id="IPR013217">
    <property type="entry name" value="Methyltransf_12"/>
</dbReference>
<name>A0ABW3D4Y2_9FLAO</name>
<keyword evidence="2" id="KW-0808">Transferase</keyword>
<dbReference type="GO" id="GO:0032259">
    <property type="term" value="P:methylation"/>
    <property type="evidence" value="ECO:0007669"/>
    <property type="project" value="UniProtKB-KW"/>
</dbReference>
<dbReference type="Proteomes" id="UP001596978">
    <property type="component" value="Unassembled WGS sequence"/>
</dbReference>
<proteinExistence type="predicted"/>
<dbReference type="CDD" id="cd02440">
    <property type="entry name" value="AdoMet_MTases"/>
    <property type="match status" value="1"/>
</dbReference>
<comment type="caution">
    <text evidence="2">The sequence shown here is derived from an EMBL/GenBank/DDBJ whole genome shotgun (WGS) entry which is preliminary data.</text>
</comment>
<keyword evidence="2" id="KW-0489">Methyltransferase</keyword>
<dbReference type="EC" id="2.1.-.-" evidence="2"/>
<dbReference type="Gene3D" id="3.40.50.150">
    <property type="entry name" value="Vaccinia Virus protein VP39"/>
    <property type="match status" value="1"/>
</dbReference>
<accession>A0ABW3D4Y2</accession>
<evidence type="ECO:0000313" key="3">
    <source>
        <dbReference type="Proteomes" id="UP001596978"/>
    </source>
</evidence>
<feature type="domain" description="Methyltransferase type 12" evidence="1">
    <location>
        <begin position="57"/>
        <end position="130"/>
    </location>
</feature>
<dbReference type="SUPFAM" id="SSF53335">
    <property type="entry name" value="S-adenosyl-L-methionine-dependent methyltransferases"/>
    <property type="match status" value="1"/>
</dbReference>
<dbReference type="InterPro" id="IPR029063">
    <property type="entry name" value="SAM-dependent_MTases_sf"/>
</dbReference>
<organism evidence="2 3">
    <name type="scientific">Sungkyunkwania multivorans</name>
    <dbReference type="NCBI Taxonomy" id="1173618"/>
    <lineage>
        <taxon>Bacteria</taxon>
        <taxon>Pseudomonadati</taxon>
        <taxon>Bacteroidota</taxon>
        <taxon>Flavobacteriia</taxon>
        <taxon>Flavobacteriales</taxon>
        <taxon>Flavobacteriaceae</taxon>
        <taxon>Sungkyunkwania</taxon>
    </lineage>
</organism>
<sequence length="211" mass="24674">MGTSKKYKNIASHYERCLEAYGDSHKGVDWPNEEDALKRYEVMLEVIKEKEKKVSVLDFGCGAAHLYQYIKDTDRTDQIAYTGSDISEKFISLSKKKFPGISFHQLDVLADDLKDFPSFDYLILNGVFTEKQDLSFEEMWDFFTKMLLAIYPLATKGIAFNVMSKAVDWEREDLFHVSTDKLIDFICENLSRNFVLRNDYGLYEYTVYLYK</sequence>
<dbReference type="EMBL" id="JBHTJH010000025">
    <property type="protein sequence ID" value="MFD0864091.1"/>
    <property type="molecule type" value="Genomic_DNA"/>
</dbReference>